<organism evidence="2 3">
    <name type="scientific">Haematococcus lacustris</name>
    <name type="common">Green alga</name>
    <name type="synonym">Haematococcus pluvialis</name>
    <dbReference type="NCBI Taxonomy" id="44745"/>
    <lineage>
        <taxon>Eukaryota</taxon>
        <taxon>Viridiplantae</taxon>
        <taxon>Chlorophyta</taxon>
        <taxon>core chlorophytes</taxon>
        <taxon>Chlorophyceae</taxon>
        <taxon>CS clade</taxon>
        <taxon>Chlamydomonadales</taxon>
        <taxon>Haematococcaceae</taxon>
        <taxon>Haematococcus</taxon>
    </lineage>
</organism>
<feature type="region of interest" description="Disordered" evidence="1">
    <location>
        <begin position="24"/>
        <end position="43"/>
    </location>
</feature>
<dbReference type="InterPro" id="IPR029058">
    <property type="entry name" value="AB_hydrolase_fold"/>
</dbReference>
<name>A0A699ZJN5_HAELA</name>
<dbReference type="PANTHER" id="PTHR37471">
    <property type="entry name" value="UNNAMED PRODUCT"/>
    <property type="match status" value="1"/>
</dbReference>
<feature type="compositionally biased region" description="Polar residues" evidence="1">
    <location>
        <begin position="24"/>
        <end position="34"/>
    </location>
</feature>
<sequence>MLSWAGFKEHRQDNLVYFTYNVPQPTSSQASSRRTTPRPKSFQDEQGYTALAAQPAASAAPIVLLHGVGLGLLPYIRMLVSLAATGAPVIAVEYKHVGQRWCKDVPSLTDLRDTVLAILRKHGYGIAPAFTRLSSRDELVPAEQLAAWAHSYTTATVEYAPHLAHADILNAGPEQDVLLAKILHMINSATSTSQPPITGQPQPQPQPQLLPVELQQLGSP</sequence>
<dbReference type="Gene3D" id="3.40.50.1820">
    <property type="entry name" value="alpha/beta hydrolase"/>
    <property type="match status" value="1"/>
</dbReference>
<protein>
    <recommendedName>
        <fullName evidence="4">AB hydrolase-1 domain-containing protein</fullName>
    </recommendedName>
</protein>
<proteinExistence type="predicted"/>
<accession>A0A699ZJN5</accession>
<evidence type="ECO:0000313" key="2">
    <source>
        <dbReference type="EMBL" id="GFH18758.1"/>
    </source>
</evidence>
<evidence type="ECO:0000313" key="3">
    <source>
        <dbReference type="Proteomes" id="UP000485058"/>
    </source>
</evidence>
<dbReference type="EMBL" id="BLLF01001351">
    <property type="protein sequence ID" value="GFH18758.1"/>
    <property type="molecule type" value="Genomic_DNA"/>
</dbReference>
<reference evidence="2 3" key="1">
    <citation type="submission" date="2020-02" db="EMBL/GenBank/DDBJ databases">
        <title>Draft genome sequence of Haematococcus lacustris strain NIES-144.</title>
        <authorList>
            <person name="Morimoto D."/>
            <person name="Nakagawa S."/>
            <person name="Yoshida T."/>
            <person name="Sawayama S."/>
        </authorList>
    </citation>
    <scope>NUCLEOTIDE SEQUENCE [LARGE SCALE GENOMIC DNA]</scope>
    <source>
        <strain evidence="2 3">NIES-144</strain>
    </source>
</reference>
<comment type="caution">
    <text evidence="2">The sequence shown here is derived from an EMBL/GenBank/DDBJ whole genome shotgun (WGS) entry which is preliminary data.</text>
</comment>
<keyword evidence="3" id="KW-1185">Reference proteome</keyword>
<gene>
    <name evidence="2" type="ORF">HaLaN_15613</name>
</gene>
<feature type="compositionally biased region" description="Low complexity" evidence="1">
    <location>
        <begin position="209"/>
        <end position="220"/>
    </location>
</feature>
<dbReference type="SUPFAM" id="SSF53474">
    <property type="entry name" value="alpha/beta-Hydrolases"/>
    <property type="match status" value="1"/>
</dbReference>
<feature type="region of interest" description="Disordered" evidence="1">
    <location>
        <begin position="190"/>
        <end position="220"/>
    </location>
</feature>
<evidence type="ECO:0000256" key="1">
    <source>
        <dbReference type="SAM" id="MobiDB-lite"/>
    </source>
</evidence>
<evidence type="ECO:0008006" key="4">
    <source>
        <dbReference type="Google" id="ProtNLM"/>
    </source>
</evidence>
<dbReference type="Proteomes" id="UP000485058">
    <property type="component" value="Unassembled WGS sequence"/>
</dbReference>
<dbReference type="PANTHER" id="PTHR37471:SF1">
    <property type="entry name" value="AB HYDROLASE-1 DOMAIN-CONTAINING PROTEIN"/>
    <property type="match status" value="1"/>
</dbReference>
<dbReference type="AlphaFoldDB" id="A0A699ZJN5"/>